<dbReference type="RefSeq" id="WP_070068485.1">
    <property type="nucleotide sequence ID" value="NZ_MKKK01000001.1"/>
</dbReference>
<proteinExistence type="predicted"/>
<gene>
    <name evidence="2" type="ORF">BJI46_00865</name>
</gene>
<dbReference type="CDD" id="cd06661">
    <property type="entry name" value="GGCT_like"/>
    <property type="match status" value="1"/>
</dbReference>
<dbReference type="InterPro" id="IPR036568">
    <property type="entry name" value="GGCT-like_sf"/>
</dbReference>
<dbReference type="STRING" id="1262585.BJI46_00865"/>
<dbReference type="InterPro" id="IPR013024">
    <property type="entry name" value="GGCT-like"/>
</dbReference>
<dbReference type="OrthoDB" id="5070127at2"/>
<dbReference type="Proteomes" id="UP000185895">
    <property type="component" value="Unassembled WGS sequence"/>
</dbReference>
<accession>A0A1E7RG19</accession>
<evidence type="ECO:0000313" key="2">
    <source>
        <dbReference type="EMBL" id="OEY98105.1"/>
    </source>
</evidence>
<name>A0A1E7RG19_9GAMM</name>
<dbReference type="Pfam" id="PF06094">
    <property type="entry name" value="GGACT"/>
    <property type="match status" value="1"/>
</dbReference>
<sequence>MNHLFTYGTLRPNHENAHILKHIEGTWQKGFVHGVVHILDWGPDQGLPAIVLDEQAERIEGYVLSSDKLVEHWEMLDEFEGFQYKRVRVDVELESGEITRAWIYVMQSDGRR</sequence>
<dbReference type="InterPro" id="IPR009288">
    <property type="entry name" value="AIG2-like_dom"/>
</dbReference>
<evidence type="ECO:0000259" key="1">
    <source>
        <dbReference type="Pfam" id="PF06094"/>
    </source>
</evidence>
<dbReference type="AlphaFoldDB" id="A0A1E7RG19"/>
<organism evidence="2 3">
    <name type="scientific">Acinetobacter qingfengensis</name>
    <dbReference type="NCBI Taxonomy" id="1262585"/>
    <lineage>
        <taxon>Bacteria</taxon>
        <taxon>Pseudomonadati</taxon>
        <taxon>Pseudomonadota</taxon>
        <taxon>Gammaproteobacteria</taxon>
        <taxon>Moraxellales</taxon>
        <taxon>Moraxellaceae</taxon>
        <taxon>Acinetobacter</taxon>
    </lineage>
</organism>
<evidence type="ECO:0000313" key="3">
    <source>
        <dbReference type="Proteomes" id="UP000185895"/>
    </source>
</evidence>
<feature type="domain" description="Gamma-glutamylcyclotransferase AIG2-like" evidence="1">
    <location>
        <begin position="4"/>
        <end position="108"/>
    </location>
</feature>
<dbReference type="SUPFAM" id="SSF110857">
    <property type="entry name" value="Gamma-glutamyl cyclotransferase-like"/>
    <property type="match status" value="1"/>
</dbReference>
<dbReference type="EMBL" id="MKKK01000001">
    <property type="protein sequence ID" value="OEY98105.1"/>
    <property type="molecule type" value="Genomic_DNA"/>
</dbReference>
<protein>
    <recommendedName>
        <fullName evidence="1">Gamma-glutamylcyclotransferase AIG2-like domain-containing protein</fullName>
    </recommendedName>
</protein>
<comment type="caution">
    <text evidence="2">The sequence shown here is derived from an EMBL/GenBank/DDBJ whole genome shotgun (WGS) entry which is preliminary data.</text>
</comment>
<reference evidence="2 3" key="1">
    <citation type="submission" date="2016-09" db="EMBL/GenBank/DDBJ databases">
        <authorList>
            <person name="Capua I."/>
            <person name="De Benedictis P."/>
            <person name="Joannis T."/>
            <person name="Lombin L.H."/>
            <person name="Cattoli G."/>
        </authorList>
    </citation>
    <scope>NUCLEOTIDE SEQUENCE [LARGE SCALE GENOMIC DNA]</scope>
    <source>
        <strain evidence="2 3">ANC 4671</strain>
    </source>
</reference>
<dbReference type="Gene3D" id="3.10.490.10">
    <property type="entry name" value="Gamma-glutamyl cyclotransferase-like"/>
    <property type="match status" value="1"/>
</dbReference>
<keyword evidence="3" id="KW-1185">Reference proteome</keyword>